<dbReference type="PaxDb" id="55529-EKX55323"/>
<feature type="transmembrane region" description="Helical" evidence="2">
    <location>
        <begin position="305"/>
        <end position="326"/>
    </location>
</feature>
<accession>L1K4Q8</accession>
<dbReference type="AlphaFoldDB" id="L1K4Q8"/>
<keyword evidence="5" id="KW-1185">Reference proteome</keyword>
<dbReference type="HOGENOM" id="CLU_742803_0_0_1"/>
<keyword evidence="2" id="KW-0812">Transmembrane</keyword>
<dbReference type="GeneID" id="17311877"/>
<feature type="transmembrane region" description="Helical" evidence="2">
    <location>
        <begin position="348"/>
        <end position="366"/>
    </location>
</feature>
<reference evidence="5" key="2">
    <citation type="submission" date="2012-11" db="EMBL/GenBank/DDBJ databases">
        <authorList>
            <person name="Kuo A."/>
            <person name="Curtis B.A."/>
            <person name="Tanifuji G."/>
            <person name="Burki F."/>
            <person name="Gruber A."/>
            <person name="Irimia M."/>
            <person name="Maruyama S."/>
            <person name="Arias M.C."/>
            <person name="Ball S.G."/>
            <person name="Gile G.H."/>
            <person name="Hirakawa Y."/>
            <person name="Hopkins J.F."/>
            <person name="Rensing S.A."/>
            <person name="Schmutz J."/>
            <person name="Symeonidi A."/>
            <person name="Elias M."/>
            <person name="Eveleigh R.J."/>
            <person name="Herman E.K."/>
            <person name="Klute M.J."/>
            <person name="Nakayama T."/>
            <person name="Obornik M."/>
            <person name="Reyes-Prieto A."/>
            <person name="Armbrust E.V."/>
            <person name="Aves S.J."/>
            <person name="Beiko R.G."/>
            <person name="Coutinho P."/>
            <person name="Dacks J.B."/>
            <person name="Durnford D.G."/>
            <person name="Fast N.M."/>
            <person name="Green B.R."/>
            <person name="Grisdale C."/>
            <person name="Hempe F."/>
            <person name="Henrissat B."/>
            <person name="Hoppner M.P."/>
            <person name="Ishida K.-I."/>
            <person name="Kim E."/>
            <person name="Koreny L."/>
            <person name="Kroth P.G."/>
            <person name="Liu Y."/>
            <person name="Malik S.-B."/>
            <person name="Maier U.G."/>
            <person name="McRose D."/>
            <person name="Mock T."/>
            <person name="Neilson J.A."/>
            <person name="Onodera N.T."/>
            <person name="Poole A.M."/>
            <person name="Pritham E.J."/>
            <person name="Richards T.A."/>
            <person name="Rocap G."/>
            <person name="Roy S.W."/>
            <person name="Sarai C."/>
            <person name="Schaack S."/>
            <person name="Shirato S."/>
            <person name="Slamovits C.H."/>
            <person name="Spencer D.F."/>
            <person name="Suzuki S."/>
            <person name="Worden A.Z."/>
            <person name="Zauner S."/>
            <person name="Barry K."/>
            <person name="Bell C."/>
            <person name="Bharti A.K."/>
            <person name="Crow J.A."/>
            <person name="Grimwood J."/>
            <person name="Kramer R."/>
            <person name="Lindquist E."/>
            <person name="Lucas S."/>
            <person name="Salamov A."/>
            <person name="McFadden G.I."/>
            <person name="Lane C.E."/>
            <person name="Keeling P.J."/>
            <person name="Gray M.W."/>
            <person name="Grigoriev I.V."/>
            <person name="Archibald J.M."/>
        </authorList>
    </citation>
    <scope>NUCLEOTIDE SEQUENCE</scope>
    <source>
        <strain evidence="5">CCMP2712</strain>
    </source>
</reference>
<protein>
    <submittedName>
        <fullName evidence="3 4">Uncharacterized protein</fullName>
    </submittedName>
</protein>
<evidence type="ECO:0000313" key="4">
    <source>
        <dbReference type="EnsemblProtists" id="EKX55323"/>
    </source>
</evidence>
<dbReference type="EMBL" id="JH992965">
    <property type="protein sequence ID" value="EKX55323.1"/>
    <property type="molecule type" value="Genomic_DNA"/>
</dbReference>
<feature type="region of interest" description="Disordered" evidence="1">
    <location>
        <begin position="200"/>
        <end position="264"/>
    </location>
</feature>
<dbReference type="Proteomes" id="UP000011087">
    <property type="component" value="Unassembled WGS sequence"/>
</dbReference>
<feature type="compositionally biased region" description="Basic and acidic residues" evidence="1">
    <location>
        <begin position="200"/>
        <end position="213"/>
    </location>
</feature>
<proteinExistence type="predicted"/>
<evidence type="ECO:0000256" key="1">
    <source>
        <dbReference type="SAM" id="MobiDB-lite"/>
    </source>
</evidence>
<sequence length="373" mass="41474">MRGRLAMAVKPMEGEGEGGEEEGMRGGGGRAEEEKAVAPHGSLLRARRILQSHVRVQPSLEEGPVPPRAEAISRDDGNAGEAAVFWDKYFRKKEQIDVHALKLALEEELKLHDKVIDVNVLKREMRLPDGFKVHRDTFEFLCRDGMAAAFRESASRAQPRPRPGRIGGPVIAKRARYINPYSKATNQPIIFNENSATWEKSKHVEAANEDKTRTSHAWGVDSLQKEQPAAATSQVEEFSPGDEVGDTQEDGTMDKRNENSSQPFTFSQENDFYYYRTCAKAPGIHFLAMACVGVDGVGRNDSCRLVLVLASASITIFQVLVSWSIIRQYELQSSFSSSQRIPWGGSESLGYVCYFFGFLRMLVAVAEELKVGV</sequence>
<gene>
    <name evidence="3" type="ORF">GUITHDRAFT_99103</name>
</gene>
<keyword evidence="2" id="KW-1133">Transmembrane helix</keyword>
<dbReference type="EnsemblProtists" id="EKX55323">
    <property type="protein sequence ID" value="EKX55323"/>
    <property type="gene ID" value="GUITHDRAFT_99103"/>
</dbReference>
<evidence type="ECO:0000256" key="2">
    <source>
        <dbReference type="SAM" id="Phobius"/>
    </source>
</evidence>
<dbReference type="KEGG" id="gtt:GUITHDRAFT_99103"/>
<feature type="region of interest" description="Disordered" evidence="1">
    <location>
        <begin position="1"/>
        <end position="39"/>
    </location>
</feature>
<reference evidence="4" key="3">
    <citation type="submission" date="2015-06" db="UniProtKB">
        <authorList>
            <consortium name="EnsemblProtists"/>
        </authorList>
    </citation>
    <scope>IDENTIFICATION</scope>
</reference>
<keyword evidence="2" id="KW-0472">Membrane</keyword>
<organism evidence="3">
    <name type="scientific">Guillardia theta (strain CCMP2712)</name>
    <name type="common">Cryptophyte</name>
    <dbReference type="NCBI Taxonomy" id="905079"/>
    <lineage>
        <taxon>Eukaryota</taxon>
        <taxon>Cryptophyceae</taxon>
        <taxon>Pyrenomonadales</taxon>
        <taxon>Geminigeraceae</taxon>
        <taxon>Guillardia</taxon>
    </lineage>
</organism>
<name>L1K4Q8_GUITC</name>
<evidence type="ECO:0000313" key="3">
    <source>
        <dbReference type="EMBL" id="EKX55323.1"/>
    </source>
</evidence>
<dbReference type="RefSeq" id="XP_005842303.1">
    <property type="nucleotide sequence ID" value="XM_005842246.1"/>
</dbReference>
<evidence type="ECO:0000313" key="5">
    <source>
        <dbReference type="Proteomes" id="UP000011087"/>
    </source>
</evidence>
<feature type="compositionally biased region" description="Acidic residues" evidence="1">
    <location>
        <begin position="239"/>
        <end position="251"/>
    </location>
</feature>
<reference evidence="3 5" key="1">
    <citation type="journal article" date="2012" name="Nature">
        <title>Algal genomes reveal evolutionary mosaicism and the fate of nucleomorphs.</title>
        <authorList>
            <consortium name="DOE Joint Genome Institute"/>
            <person name="Curtis B.A."/>
            <person name="Tanifuji G."/>
            <person name="Burki F."/>
            <person name="Gruber A."/>
            <person name="Irimia M."/>
            <person name="Maruyama S."/>
            <person name="Arias M.C."/>
            <person name="Ball S.G."/>
            <person name="Gile G.H."/>
            <person name="Hirakawa Y."/>
            <person name="Hopkins J.F."/>
            <person name="Kuo A."/>
            <person name="Rensing S.A."/>
            <person name="Schmutz J."/>
            <person name="Symeonidi A."/>
            <person name="Elias M."/>
            <person name="Eveleigh R.J."/>
            <person name="Herman E.K."/>
            <person name="Klute M.J."/>
            <person name="Nakayama T."/>
            <person name="Obornik M."/>
            <person name="Reyes-Prieto A."/>
            <person name="Armbrust E.V."/>
            <person name="Aves S.J."/>
            <person name="Beiko R.G."/>
            <person name="Coutinho P."/>
            <person name="Dacks J.B."/>
            <person name="Durnford D.G."/>
            <person name="Fast N.M."/>
            <person name="Green B.R."/>
            <person name="Grisdale C.J."/>
            <person name="Hempel F."/>
            <person name="Henrissat B."/>
            <person name="Hoppner M.P."/>
            <person name="Ishida K."/>
            <person name="Kim E."/>
            <person name="Koreny L."/>
            <person name="Kroth P.G."/>
            <person name="Liu Y."/>
            <person name="Malik S.B."/>
            <person name="Maier U.G."/>
            <person name="McRose D."/>
            <person name="Mock T."/>
            <person name="Neilson J.A."/>
            <person name="Onodera N.T."/>
            <person name="Poole A.M."/>
            <person name="Pritham E.J."/>
            <person name="Richards T.A."/>
            <person name="Rocap G."/>
            <person name="Roy S.W."/>
            <person name="Sarai C."/>
            <person name="Schaack S."/>
            <person name="Shirato S."/>
            <person name="Slamovits C.H."/>
            <person name="Spencer D.F."/>
            <person name="Suzuki S."/>
            <person name="Worden A.Z."/>
            <person name="Zauner S."/>
            <person name="Barry K."/>
            <person name="Bell C."/>
            <person name="Bharti A.K."/>
            <person name="Crow J.A."/>
            <person name="Grimwood J."/>
            <person name="Kramer R."/>
            <person name="Lindquist E."/>
            <person name="Lucas S."/>
            <person name="Salamov A."/>
            <person name="McFadden G.I."/>
            <person name="Lane C.E."/>
            <person name="Keeling P.J."/>
            <person name="Gray M.W."/>
            <person name="Grigoriev I.V."/>
            <person name="Archibald J.M."/>
        </authorList>
    </citation>
    <scope>NUCLEOTIDE SEQUENCE</scope>
    <source>
        <strain evidence="3 5">CCMP2712</strain>
    </source>
</reference>